<dbReference type="SUPFAM" id="SSF46689">
    <property type="entry name" value="Homeodomain-like"/>
    <property type="match status" value="2"/>
</dbReference>
<dbReference type="InterPro" id="IPR050109">
    <property type="entry name" value="HTH-type_TetR-like_transc_reg"/>
</dbReference>
<dbReference type="GO" id="GO:0000976">
    <property type="term" value="F:transcription cis-regulatory region binding"/>
    <property type="evidence" value="ECO:0007669"/>
    <property type="project" value="TreeGrafter"/>
</dbReference>
<evidence type="ECO:0000256" key="5">
    <source>
        <dbReference type="SAM" id="MobiDB-lite"/>
    </source>
</evidence>
<keyword evidence="2 4" id="KW-0238">DNA-binding</keyword>
<accession>A0A328N011</accession>
<dbReference type="PANTHER" id="PTHR30055">
    <property type="entry name" value="HTH-TYPE TRANSCRIPTIONAL REGULATOR RUTR"/>
    <property type="match status" value="1"/>
</dbReference>
<evidence type="ECO:0000256" key="3">
    <source>
        <dbReference type="ARBA" id="ARBA00023163"/>
    </source>
</evidence>
<proteinExistence type="predicted"/>
<dbReference type="Proteomes" id="UP000248966">
    <property type="component" value="Unassembled WGS sequence"/>
</dbReference>
<dbReference type="RefSeq" id="WP_112590145.1">
    <property type="nucleotide sequence ID" value="NZ_PYAA01000061.1"/>
</dbReference>
<dbReference type="PRINTS" id="PR00455">
    <property type="entry name" value="HTHTETR"/>
</dbReference>
<dbReference type="InterPro" id="IPR006120">
    <property type="entry name" value="Resolvase_HTH_dom"/>
</dbReference>
<feature type="DNA-binding region" description="H-T-H motif" evidence="4">
    <location>
        <begin position="30"/>
        <end position="49"/>
    </location>
</feature>
<reference evidence="7 8" key="1">
    <citation type="submission" date="2018-03" db="EMBL/GenBank/DDBJ databases">
        <title>Defining the species Micromonospora saelicesensis and Micromonospora noduli under the framework of genomics.</title>
        <authorList>
            <person name="Riesco R."/>
            <person name="Trujillo M.E."/>
        </authorList>
    </citation>
    <scope>NUCLEOTIDE SEQUENCE [LARGE SCALE GENOMIC DNA]</scope>
    <source>
        <strain evidence="7 8">LAH08</strain>
    </source>
</reference>
<feature type="compositionally biased region" description="Low complexity" evidence="5">
    <location>
        <begin position="247"/>
        <end position="266"/>
    </location>
</feature>
<sequence>MTADPADDTRTRILRAALDLFAEHGYQRTSLRQIGERLRLTKTAILYHFPAKEHLLAALIEPLLADLERLLDAAQGQPTEQARWTVLEGWVDIMLAHRRPLGMLYHDIALVGRGDTYHRLITIAMRANDVIAGPDAGRRERVRAVQAVAACSDPIVFFTDVSDEVLRADMLDGVRRLLGPLPADAAAPPPLGAAAGPHANAAAGPHANAGAGPHADAAAGARTELAAGPRGTTTVPASARETPAPGTARDAAPVSAAPASPPDATGGAAGRRRRPGRPPALGREQVEAARRMHAAGTHSVDAIAAALGVSRATVYRHLTAS</sequence>
<dbReference type="EMBL" id="PYAA01000061">
    <property type="protein sequence ID" value="RAN92866.1"/>
    <property type="molecule type" value="Genomic_DNA"/>
</dbReference>
<evidence type="ECO:0000256" key="2">
    <source>
        <dbReference type="ARBA" id="ARBA00023125"/>
    </source>
</evidence>
<dbReference type="CDD" id="cd00569">
    <property type="entry name" value="HTH_Hin_like"/>
    <property type="match status" value="1"/>
</dbReference>
<keyword evidence="3" id="KW-0804">Transcription</keyword>
<evidence type="ECO:0000313" key="7">
    <source>
        <dbReference type="EMBL" id="RAN92866.1"/>
    </source>
</evidence>
<dbReference type="InterPro" id="IPR001647">
    <property type="entry name" value="HTH_TetR"/>
</dbReference>
<evidence type="ECO:0000259" key="6">
    <source>
        <dbReference type="PROSITE" id="PS50977"/>
    </source>
</evidence>
<evidence type="ECO:0000256" key="1">
    <source>
        <dbReference type="ARBA" id="ARBA00023015"/>
    </source>
</evidence>
<feature type="domain" description="HTH tetR-type" evidence="6">
    <location>
        <begin position="7"/>
        <end position="67"/>
    </location>
</feature>
<dbReference type="GO" id="GO:0003700">
    <property type="term" value="F:DNA-binding transcription factor activity"/>
    <property type="evidence" value="ECO:0007669"/>
    <property type="project" value="TreeGrafter"/>
</dbReference>
<dbReference type="Gene3D" id="1.10.10.60">
    <property type="entry name" value="Homeodomain-like"/>
    <property type="match status" value="1"/>
</dbReference>
<evidence type="ECO:0000313" key="8">
    <source>
        <dbReference type="Proteomes" id="UP000248966"/>
    </source>
</evidence>
<dbReference type="PROSITE" id="PS50977">
    <property type="entry name" value="HTH_TETR_2"/>
    <property type="match status" value="1"/>
</dbReference>
<keyword evidence="1" id="KW-0805">Transcription regulation</keyword>
<dbReference type="GO" id="GO:0000150">
    <property type="term" value="F:DNA strand exchange activity"/>
    <property type="evidence" value="ECO:0007669"/>
    <property type="project" value="InterPro"/>
</dbReference>
<dbReference type="AlphaFoldDB" id="A0A328N011"/>
<feature type="compositionally biased region" description="Low complexity" evidence="5">
    <location>
        <begin position="189"/>
        <end position="227"/>
    </location>
</feature>
<protein>
    <recommendedName>
        <fullName evidence="6">HTH tetR-type domain-containing protein</fullName>
    </recommendedName>
</protein>
<dbReference type="Pfam" id="PF00440">
    <property type="entry name" value="TetR_N"/>
    <property type="match status" value="1"/>
</dbReference>
<evidence type="ECO:0000256" key="4">
    <source>
        <dbReference type="PROSITE-ProRule" id="PRU00335"/>
    </source>
</evidence>
<dbReference type="PANTHER" id="PTHR30055:SF234">
    <property type="entry name" value="HTH-TYPE TRANSCRIPTIONAL REGULATOR BETI"/>
    <property type="match status" value="1"/>
</dbReference>
<name>A0A328N011_9ACTN</name>
<comment type="caution">
    <text evidence="7">The sequence shown here is derived from an EMBL/GenBank/DDBJ whole genome shotgun (WGS) entry which is preliminary data.</text>
</comment>
<organism evidence="7 8">
    <name type="scientific">Micromonospora noduli</name>
    <dbReference type="NCBI Taxonomy" id="709876"/>
    <lineage>
        <taxon>Bacteria</taxon>
        <taxon>Bacillati</taxon>
        <taxon>Actinomycetota</taxon>
        <taxon>Actinomycetes</taxon>
        <taxon>Micromonosporales</taxon>
        <taxon>Micromonosporaceae</taxon>
        <taxon>Micromonospora</taxon>
    </lineage>
</organism>
<gene>
    <name evidence="7" type="ORF">LAH08_06597</name>
</gene>
<feature type="region of interest" description="Disordered" evidence="5">
    <location>
        <begin position="189"/>
        <end position="286"/>
    </location>
</feature>
<dbReference type="Gene3D" id="1.10.357.10">
    <property type="entry name" value="Tetracycline Repressor, domain 2"/>
    <property type="match status" value="1"/>
</dbReference>
<dbReference type="Pfam" id="PF02796">
    <property type="entry name" value="HTH_7"/>
    <property type="match status" value="1"/>
</dbReference>
<dbReference type="InterPro" id="IPR009057">
    <property type="entry name" value="Homeodomain-like_sf"/>
</dbReference>